<dbReference type="SUPFAM" id="SSF48498">
    <property type="entry name" value="Tetracyclin repressor-like, C-terminal domain"/>
    <property type="match status" value="1"/>
</dbReference>
<comment type="caution">
    <text evidence="1">The sequence shown here is derived from an EMBL/GenBank/DDBJ whole genome shotgun (WGS) entry which is preliminary data.</text>
</comment>
<keyword evidence="2" id="KW-1185">Reference proteome</keyword>
<dbReference type="Proteomes" id="UP001165667">
    <property type="component" value="Unassembled WGS sequence"/>
</dbReference>
<gene>
    <name evidence="1" type="ORF">M8523_28990</name>
</gene>
<accession>A0AA42CLU7</accession>
<proteinExistence type="predicted"/>
<protein>
    <submittedName>
        <fullName evidence="1">Uncharacterized protein</fullName>
    </submittedName>
</protein>
<evidence type="ECO:0000313" key="1">
    <source>
        <dbReference type="EMBL" id="MCW6511989.1"/>
    </source>
</evidence>
<dbReference type="Gene3D" id="1.10.357.10">
    <property type="entry name" value="Tetracycline Repressor, domain 2"/>
    <property type="match status" value="1"/>
</dbReference>
<dbReference type="AlphaFoldDB" id="A0AA42CLU7"/>
<evidence type="ECO:0000313" key="2">
    <source>
        <dbReference type="Proteomes" id="UP001165667"/>
    </source>
</evidence>
<dbReference type="RefSeq" id="WP_282588367.1">
    <property type="nucleotide sequence ID" value="NZ_JAMOIM010000037.1"/>
</dbReference>
<dbReference type="EMBL" id="JAMOIM010000037">
    <property type="protein sequence ID" value="MCW6511989.1"/>
    <property type="molecule type" value="Genomic_DNA"/>
</dbReference>
<sequence length="129" mass="14135">MVENGRMCLCGALGASARNLPEEVLSEVRRFFNLDLRRMTGAGIARSDAFKLFATLEGAIMMANVPGSHEVFDEATACQTIVGCYRLPKAKKTIGTAYPGFEKTSMPSQMDIAKMLNACTSKNRFVKYP</sequence>
<reference evidence="1" key="1">
    <citation type="submission" date="2022-05" db="EMBL/GenBank/DDBJ databases">
        <authorList>
            <person name="Pankratov T."/>
        </authorList>
    </citation>
    <scope>NUCLEOTIDE SEQUENCE</scope>
    <source>
        <strain evidence="1">BP6-180914</strain>
    </source>
</reference>
<name>A0AA42CLU7_9HYPH</name>
<organism evidence="1 2">
    <name type="scientific">Lichenifustis flavocetrariae</name>
    <dbReference type="NCBI Taxonomy" id="2949735"/>
    <lineage>
        <taxon>Bacteria</taxon>
        <taxon>Pseudomonadati</taxon>
        <taxon>Pseudomonadota</taxon>
        <taxon>Alphaproteobacteria</taxon>
        <taxon>Hyphomicrobiales</taxon>
        <taxon>Lichenihabitantaceae</taxon>
        <taxon>Lichenifustis</taxon>
    </lineage>
</organism>
<dbReference type="InterPro" id="IPR036271">
    <property type="entry name" value="Tet_transcr_reg_TetR-rel_C_sf"/>
</dbReference>